<proteinExistence type="predicted"/>
<evidence type="ECO:0000313" key="3">
    <source>
        <dbReference type="Proteomes" id="UP001231616"/>
    </source>
</evidence>
<keyword evidence="3" id="KW-1185">Reference proteome</keyword>
<dbReference type="RefSeq" id="WP_305892169.1">
    <property type="nucleotide sequence ID" value="NZ_JAUZVZ010000002.1"/>
</dbReference>
<keyword evidence="1" id="KW-0175">Coiled coil</keyword>
<dbReference type="EMBL" id="JAUZVZ010000002">
    <property type="protein sequence ID" value="MDP4534902.1"/>
    <property type="molecule type" value="Genomic_DNA"/>
</dbReference>
<protein>
    <recommendedName>
        <fullName evidence="4">HDOD domain-containing protein</fullName>
    </recommendedName>
</protein>
<gene>
    <name evidence="2" type="ORF">Q3O60_01710</name>
</gene>
<evidence type="ECO:0000256" key="1">
    <source>
        <dbReference type="SAM" id="Coils"/>
    </source>
</evidence>
<evidence type="ECO:0000313" key="2">
    <source>
        <dbReference type="EMBL" id="MDP4534902.1"/>
    </source>
</evidence>
<name>A0ABT9GV18_9GAMM</name>
<sequence>MNNTDLSTTKAASWQPFYQQLQSFYLLTKDASQAEQLTETAEQLAKQLIVLTEDSELLLFAQLQFQPADVHFTASIAVKQACLVLVIARQLSWPAVLMHQLISSVFLGLAAVSTVLDAQKPEQRASSMLLRYPARYALAKLKAQLPLYARQWFQHCYDSESQKRPWRHNPYSDVLSISSQLCWLMSKAPEAGLAVALQTCYWRCQHAQERLYLAQLAATGPALWQCGSIVANEQGDSWLLLEQQAELLLVLPIEQQQLKPPIRSLKVTEQQFTLQAGSPFTHWHWLHSIAQAETSDLIQTRFPATEPQMLAPALIKQFCQQSLSQQVKALQQDPVSYQLLLEAASLQNREQQQVKETKHALLLLGAAQLPWLLAQAQCQRFCHHQAQPHHALLHQLQQCLYVALQLQSVAMPAPQLQLLSWLLVLPLWQLPTLRLLPKYSIPAVQTFHSACSRHTWQSEQYLTRLQLLIRSYGFDQSLHKALVHFRMPQSADAQTAQIKQLSHQLYRAWQLSYLAVFEPQPATANLSARAAEQLQALVERHAVYYPLQGA</sequence>
<comment type="caution">
    <text evidence="2">The sequence shown here is derived from an EMBL/GenBank/DDBJ whole genome shotgun (WGS) entry which is preliminary data.</text>
</comment>
<organism evidence="2 3">
    <name type="scientific">Alkalimonas collagenimarina</name>
    <dbReference type="NCBI Taxonomy" id="400390"/>
    <lineage>
        <taxon>Bacteria</taxon>
        <taxon>Pseudomonadati</taxon>
        <taxon>Pseudomonadota</taxon>
        <taxon>Gammaproteobacteria</taxon>
        <taxon>Alkalimonas</taxon>
    </lineage>
</organism>
<reference evidence="2 3" key="1">
    <citation type="submission" date="2023-08" db="EMBL/GenBank/DDBJ databases">
        <authorList>
            <person name="Joshi A."/>
            <person name="Thite S."/>
        </authorList>
    </citation>
    <scope>NUCLEOTIDE SEQUENCE [LARGE SCALE GENOMIC DNA]</scope>
    <source>
        <strain evidence="2 3">AC40</strain>
    </source>
</reference>
<accession>A0ABT9GV18</accession>
<dbReference type="Proteomes" id="UP001231616">
    <property type="component" value="Unassembled WGS sequence"/>
</dbReference>
<evidence type="ECO:0008006" key="4">
    <source>
        <dbReference type="Google" id="ProtNLM"/>
    </source>
</evidence>
<feature type="coiled-coil region" evidence="1">
    <location>
        <begin position="27"/>
        <end position="54"/>
    </location>
</feature>